<dbReference type="Proteomes" id="UP000828390">
    <property type="component" value="Unassembled WGS sequence"/>
</dbReference>
<comment type="caution">
    <text evidence="1">The sequence shown here is derived from an EMBL/GenBank/DDBJ whole genome shotgun (WGS) entry which is preliminary data.</text>
</comment>
<evidence type="ECO:0000313" key="1">
    <source>
        <dbReference type="EMBL" id="KAH3847232.1"/>
    </source>
</evidence>
<dbReference type="EMBL" id="JAIWYP010000003">
    <property type="protein sequence ID" value="KAH3847232.1"/>
    <property type="molecule type" value="Genomic_DNA"/>
</dbReference>
<protein>
    <submittedName>
        <fullName evidence="1">Uncharacterized protein</fullName>
    </submittedName>
</protein>
<keyword evidence="2" id="KW-1185">Reference proteome</keyword>
<gene>
    <name evidence="1" type="ORF">DPMN_089550</name>
</gene>
<dbReference type="AlphaFoldDB" id="A0A9D4QYB8"/>
<sequence length="114" mass="12803">MIELKGLCCGCSLCSSGRKSLSSGNAVWYQVSTIESLTLLGGSEALCCHAIWFKYNKNAVFKQVLHQIWLSQLTVRGQIYLDYRVVLASRTPTGPNYAVKHYFHSNPCRQKNNT</sequence>
<name>A0A9D4QYB8_DREPO</name>
<accession>A0A9D4QYB8</accession>
<proteinExistence type="predicted"/>
<organism evidence="1 2">
    <name type="scientific">Dreissena polymorpha</name>
    <name type="common">Zebra mussel</name>
    <name type="synonym">Mytilus polymorpha</name>
    <dbReference type="NCBI Taxonomy" id="45954"/>
    <lineage>
        <taxon>Eukaryota</taxon>
        <taxon>Metazoa</taxon>
        <taxon>Spiralia</taxon>
        <taxon>Lophotrochozoa</taxon>
        <taxon>Mollusca</taxon>
        <taxon>Bivalvia</taxon>
        <taxon>Autobranchia</taxon>
        <taxon>Heteroconchia</taxon>
        <taxon>Euheterodonta</taxon>
        <taxon>Imparidentia</taxon>
        <taxon>Neoheterodontei</taxon>
        <taxon>Myida</taxon>
        <taxon>Dreissenoidea</taxon>
        <taxon>Dreissenidae</taxon>
        <taxon>Dreissena</taxon>
    </lineage>
</organism>
<evidence type="ECO:0000313" key="2">
    <source>
        <dbReference type="Proteomes" id="UP000828390"/>
    </source>
</evidence>
<reference evidence="1" key="1">
    <citation type="journal article" date="2019" name="bioRxiv">
        <title>The Genome of the Zebra Mussel, Dreissena polymorpha: A Resource for Invasive Species Research.</title>
        <authorList>
            <person name="McCartney M.A."/>
            <person name="Auch B."/>
            <person name="Kono T."/>
            <person name="Mallez S."/>
            <person name="Zhang Y."/>
            <person name="Obille A."/>
            <person name="Becker A."/>
            <person name="Abrahante J.E."/>
            <person name="Garbe J."/>
            <person name="Badalamenti J.P."/>
            <person name="Herman A."/>
            <person name="Mangelson H."/>
            <person name="Liachko I."/>
            <person name="Sullivan S."/>
            <person name="Sone E.D."/>
            <person name="Koren S."/>
            <person name="Silverstein K.A.T."/>
            <person name="Beckman K.B."/>
            <person name="Gohl D.M."/>
        </authorList>
    </citation>
    <scope>NUCLEOTIDE SEQUENCE</scope>
    <source>
        <strain evidence="1">Duluth1</strain>
        <tissue evidence="1">Whole animal</tissue>
    </source>
</reference>
<reference evidence="1" key="2">
    <citation type="submission" date="2020-11" db="EMBL/GenBank/DDBJ databases">
        <authorList>
            <person name="McCartney M.A."/>
            <person name="Auch B."/>
            <person name="Kono T."/>
            <person name="Mallez S."/>
            <person name="Becker A."/>
            <person name="Gohl D.M."/>
            <person name="Silverstein K.A.T."/>
            <person name="Koren S."/>
            <person name="Bechman K.B."/>
            <person name="Herman A."/>
            <person name="Abrahante J.E."/>
            <person name="Garbe J."/>
        </authorList>
    </citation>
    <scope>NUCLEOTIDE SEQUENCE</scope>
    <source>
        <strain evidence="1">Duluth1</strain>
        <tissue evidence="1">Whole animal</tissue>
    </source>
</reference>